<feature type="transmembrane region" description="Helical" evidence="2">
    <location>
        <begin position="80"/>
        <end position="98"/>
    </location>
</feature>
<dbReference type="OrthoDB" id="3268840at2"/>
<reference evidence="3 4" key="1">
    <citation type="submission" date="2019-10" db="EMBL/GenBank/DDBJ databases">
        <title>Georgenia wutianyii sp. nov. and Georgenia yuyongxinii sp. nov. isolated from plateau pika (Ochotona curzoniae) in the Qinghai-Tibet plateau of China.</title>
        <authorList>
            <person name="Tian Z."/>
        </authorList>
    </citation>
    <scope>NUCLEOTIDE SEQUENCE [LARGE SCALE GENOMIC DNA]</scope>
    <source>
        <strain evidence="3 4">JCM 19765</strain>
    </source>
</reference>
<feature type="region of interest" description="Disordered" evidence="1">
    <location>
        <begin position="105"/>
        <end position="136"/>
    </location>
</feature>
<feature type="region of interest" description="Disordered" evidence="1">
    <location>
        <begin position="397"/>
        <end position="418"/>
    </location>
</feature>
<dbReference type="AlphaFoldDB" id="A0A6N7EIR2"/>
<evidence type="ECO:0000256" key="1">
    <source>
        <dbReference type="SAM" id="MobiDB-lite"/>
    </source>
</evidence>
<evidence type="ECO:0000313" key="3">
    <source>
        <dbReference type="EMBL" id="MPV36973.1"/>
    </source>
</evidence>
<keyword evidence="2" id="KW-1133">Transmembrane helix</keyword>
<dbReference type="EMBL" id="WHPC01000023">
    <property type="protein sequence ID" value="MPV36973.1"/>
    <property type="molecule type" value="Genomic_DNA"/>
</dbReference>
<evidence type="ECO:0000256" key="2">
    <source>
        <dbReference type="SAM" id="Phobius"/>
    </source>
</evidence>
<proteinExistence type="predicted"/>
<dbReference type="RefSeq" id="WP_152194123.1">
    <property type="nucleotide sequence ID" value="NZ_VUKD01000001.1"/>
</dbReference>
<name>A0A6N7EIR2_9MICO</name>
<organism evidence="3 4">
    <name type="scientific">Georgenia subflava</name>
    <dbReference type="NCBI Taxonomy" id="1622177"/>
    <lineage>
        <taxon>Bacteria</taxon>
        <taxon>Bacillati</taxon>
        <taxon>Actinomycetota</taxon>
        <taxon>Actinomycetes</taxon>
        <taxon>Micrococcales</taxon>
        <taxon>Bogoriellaceae</taxon>
        <taxon>Georgenia</taxon>
    </lineage>
</organism>
<protein>
    <submittedName>
        <fullName evidence="3">Uncharacterized protein</fullName>
    </submittedName>
</protein>
<keyword evidence="4" id="KW-1185">Reference proteome</keyword>
<sequence>MNEHTDGVENVLLDRLRAADPAARSFTDLHRLREKVDARIAADPDEIDIPPVVAGGTTVPGGTTATVTELDAARDRRRRWMSVAAVAAAAAVVGVAGFDLGRGTAEPAPSAAPPISLGSGVGADGSGGISGAQPFRGSQEAYASDVSMTWPATFGRTTFRGVGLSEDTASIITWAFDPTQSFTAGRAAEAAEVLGVEGEPQLTGGAWQVGPQDGTAPSLTVFSDGFTSLNFYNSSADPFHCMEVLPAPADGDAAVSGPAEGDVGASAEGECRTVDLGPAPVGDAAVEQVRTLLADLGLDAAAYEYEVHADEITPMTSVTAHQLVGSQRTGLTWWVNLTAAGVQSANGPLAPLTELGLQPVVSAQEAVTRLNDPRFGSLGGFTTLAADGIAGPMRGDVAVQGPTDEPPAPPAAGTPVPWPVEEVTIGEARLGLAQHVTPSGAALLVPAYELTSEDGRVWSVIAVAESALDLAPAH</sequence>
<evidence type="ECO:0000313" key="4">
    <source>
        <dbReference type="Proteomes" id="UP000437709"/>
    </source>
</evidence>
<keyword evidence="2" id="KW-0472">Membrane</keyword>
<accession>A0A6N7EIR2</accession>
<feature type="compositionally biased region" description="Pro residues" evidence="1">
    <location>
        <begin position="404"/>
        <end position="418"/>
    </location>
</feature>
<dbReference type="Proteomes" id="UP000437709">
    <property type="component" value="Unassembled WGS sequence"/>
</dbReference>
<gene>
    <name evidence="3" type="ORF">GB881_07880</name>
</gene>
<feature type="compositionally biased region" description="Gly residues" evidence="1">
    <location>
        <begin position="119"/>
        <end position="130"/>
    </location>
</feature>
<keyword evidence="2" id="KW-0812">Transmembrane</keyword>
<comment type="caution">
    <text evidence="3">The sequence shown here is derived from an EMBL/GenBank/DDBJ whole genome shotgun (WGS) entry which is preliminary data.</text>
</comment>
<feature type="compositionally biased region" description="Low complexity" evidence="1">
    <location>
        <begin position="105"/>
        <end position="118"/>
    </location>
</feature>